<feature type="transmembrane region" description="Helical" evidence="1">
    <location>
        <begin position="297"/>
        <end position="318"/>
    </location>
</feature>
<feature type="transmembrane region" description="Helical" evidence="1">
    <location>
        <begin position="225"/>
        <end position="244"/>
    </location>
</feature>
<name>A0A1I3JLW6_9GAMM</name>
<dbReference type="AlphaFoldDB" id="A0A1I3JLW6"/>
<feature type="transmembrane region" description="Helical" evidence="1">
    <location>
        <begin position="100"/>
        <end position="119"/>
    </location>
</feature>
<evidence type="ECO:0000256" key="1">
    <source>
        <dbReference type="SAM" id="Phobius"/>
    </source>
</evidence>
<organism evidence="2 3">
    <name type="scientific">Phytopseudomonas argentinensis</name>
    <dbReference type="NCBI Taxonomy" id="289370"/>
    <lineage>
        <taxon>Bacteria</taxon>
        <taxon>Pseudomonadati</taxon>
        <taxon>Pseudomonadota</taxon>
        <taxon>Gammaproteobacteria</taxon>
        <taxon>Pseudomonadales</taxon>
        <taxon>Pseudomonadaceae</taxon>
        <taxon>Phytopseudomonas</taxon>
    </lineage>
</organism>
<dbReference type="STRING" id="289370.SAMN05216602_1925"/>
<accession>A0A1I3JLW6</accession>
<keyword evidence="1" id="KW-1133">Transmembrane helix</keyword>
<evidence type="ECO:0000313" key="3">
    <source>
        <dbReference type="Proteomes" id="UP000183018"/>
    </source>
</evidence>
<dbReference type="RefSeq" id="WP_074882613.1">
    <property type="nucleotide sequence ID" value="NZ_FORC01000002.1"/>
</dbReference>
<feature type="transmembrane region" description="Helical" evidence="1">
    <location>
        <begin position="202"/>
        <end position="218"/>
    </location>
</feature>
<protein>
    <submittedName>
        <fullName evidence="2">Uncharacterized protein</fullName>
    </submittedName>
</protein>
<keyword evidence="3" id="KW-1185">Reference proteome</keyword>
<dbReference type="OrthoDB" id="1675191at2"/>
<keyword evidence="1" id="KW-0472">Membrane</keyword>
<feature type="transmembrane region" description="Helical" evidence="1">
    <location>
        <begin position="46"/>
        <end position="64"/>
    </location>
</feature>
<feature type="transmembrane region" description="Helical" evidence="1">
    <location>
        <begin position="139"/>
        <end position="157"/>
    </location>
</feature>
<evidence type="ECO:0000313" key="2">
    <source>
        <dbReference type="EMBL" id="SFI61269.1"/>
    </source>
</evidence>
<feature type="transmembrane region" description="Helical" evidence="1">
    <location>
        <begin position="273"/>
        <end position="291"/>
    </location>
</feature>
<sequence>MTLKIDSSDLQRAVQAGVLQPGQDQALLDFLRQAPSERPSFQLSHIAYYFGALLIMGAMGWLMTEAWMSIGDAALLVISSAYLLLFLLGGRSLWQRGQAIPGGLLGAVAVSLTPLVVFAGQRLFGIWPMDDAQSDYVDYYRYVQGGWLVMEVATVLVGLLVLRLLPFPFIVMPIAVALWFMSMDLSELLHGEYFSWEQRREVSLWFGLLILLASLLVDGRSKQDFAFWGYLAGLTAFWGGLSLMDSGSEFGKLLYCLINLGLIGLAVLLRRPLFMVFGALGVAGYLGYLAHDVFEDSLLFPVVVSLIGLGVMGLGLLYQKRREAMSNALRRQLPAGLLAFLPALRR</sequence>
<dbReference type="EMBL" id="FORC01000002">
    <property type="protein sequence ID" value="SFI61269.1"/>
    <property type="molecule type" value="Genomic_DNA"/>
</dbReference>
<reference evidence="3" key="1">
    <citation type="submission" date="2016-10" db="EMBL/GenBank/DDBJ databases">
        <authorList>
            <person name="Varghese N."/>
            <person name="Submissions S."/>
        </authorList>
    </citation>
    <scope>NUCLEOTIDE SEQUENCE [LARGE SCALE GENOMIC DNA]</scope>
    <source>
        <strain evidence="3">LMG 22563</strain>
    </source>
</reference>
<proteinExistence type="predicted"/>
<keyword evidence="1" id="KW-0812">Transmembrane</keyword>
<dbReference type="Proteomes" id="UP000183018">
    <property type="component" value="Unassembled WGS sequence"/>
</dbReference>
<feature type="transmembrane region" description="Helical" evidence="1">
    <location>
        <begin position="70"/>
        <end position="88"/>
    </location>
</feature>
<feature type="transmembrane region" description="Helical" evidence="1">
    <location>
        <begin position="164"/>
        <end position="182"/>
    </location>
</feature>
<gene>
    <name evidence="2" type="ORF">SAMN05216602_1925</name>
</gene>
<feature type="transmembrane region" description="Helical" evidence="1">
    <location>
        <begin position="250"/>
        <end position="268"/>
    </location>
</feature>